<accession>A0A6H5IH41</accession>
<reference evidence="2 3" key="1">
    <citation type="submission" date="2020-02" db="EMBL/GenBank/DDBJ databases">
        <authorList>
            <person name="Ferguson B K."/>
        </authorList>
    </citation>
    <scope>NUCLEOTIDE SEQUENCE [LARGE SCALE GENOMIC DNA]</scope>
</reference>
<protein>
    <submittedName>
        <fullName evidence="2">Uncharacterized protein</fullName>
    </submittedName>
</protein>
<gene>
    <name evidence="2" type="ORF">TBRA_LOCUS6957</name>
</gene>
<name>A0A6H5IH41_9HYME</name>
<feature type="region of interest" description="Disordered" evidence="1">
    <location>
        <begin position="70"/>
        <end position="112"/>
    </location>
</feature>
<proteinExistence type="predicted"/>
<feature type="compositionally biased region" description="Polar residues" evidence="1">
    <location>
        <begin position="97"/>
        <end position="108"/>
    </location>
</feature>
<dbReference type="AlphaFoldDB" id="A0A6H5IH41"/>
<evidence type="ECO:0000313" key="2">
    <source>
        <dbReference type="EMBL" id="CAB0035059.1"/>
    </source>
</evidence>
<dbReference type="EMBL" id="CADCXV010000769">
    <property type="protein sequence ID" value="CAB0035059.1"/>
    <property type="molecule type" value="Genomic_DNA"/>
</dbReference>
<organism evidence="2 3">
    <name type="scientific">Trichogramma brassicae</name>
    <dbReference type="NCBI Taxonomy" id="86971"/>
    <lineage>
        <taxon>Eukaryota</taxon>
        <taxon>Metazoa</taxon>
        <taxon>Ecdysozoa</taxon>
        <taxon>Arthropoda</taxon>
        <taxon>Hexapoda</taxon>
        <taxon>Insecta</taxon>
        <taxon>Pterygota</taxon>
        <taxon>Neoptera</taxon>
        <taxon>Endopterygota</taxon>
        <taxon>Hymenoptera</taxon>
        <taxon>Apocrita</taxon>
        <taxon>Proctotrupomorpha</taxon>
        <taxon>Chalcidoidea</taxon>
        <taxon>Trichogrammatidae</taxon>
        <taxon>Trichogramma</taxon>
    </lineage>
</organism>
<feature type="compositionally biased region" description="Basic and acidic residues" evidence="1">
    <location>
        <begin position="74"/>
        <end position="88"/>
    </location>
</feature>
<dbReference type="Proteomes" id="UP000479190">
    <property type="component" value="Unassembled WGS sequence"/>
</dbReference>
<evidence type="ECO:0000313" key="3">
    <source>
        <dbReference type="Proteomes" id="UP000479190"/>
    </source>
</evidence>
<evidence type="ECO:0000256" key="1">
    <source>
        <dbReference type="SAM" id="MobiDB-lite"/>
    </source>
</evidence>
<feature type="region of interest" description="Disordered" evidence="1">
    <location>
        <begin position="262"/>
        <end position="328"/>
    </location>
</feature>
<feature type="compositionally biased region" description="Low complexity" evidence="1">
    <location>
        <begin position="296"/>
        <end position="322"/>
    </location>
</feature>
<sequence>MELVSGLQDRKSSLYATVELCHPPNLFSVVFAGPENRDSRVYEERGVMLVSSAILAIRSATRAPRYIYKSSLTHNERRPEAGQARMREPPSSPIARSVQTEQGPQAHQQMPRDCTSMQLEFHQDGWDDGMEVGKGGAERVYVDEKEEWAEYTSLWDASGDAMWIEILNKSINKNLKLSPSSMWDQNFVFLVTCRNIQRVPIELSAPGSRTLLQNMNGYGHYHGEHHLSQNQPIERQHQNQDMEVENIQEEGQHDMLVDVSEMNHGGGKRINPDSNDDATSPTPSKKIKLCGGRGGASDALKDAASSSNIISSSTTSNHSSTSQRTHQK</sequence>
<keyword evidence="3" id="KW-1185">Reference proteome</keyword>